<keyword evidence="2" id="KW-0677">Repeat</keyword>
<dbReference type="InterPro" id="IPR035309">
    <property type="entry name" value="PSME4"/>
</dbReference>
<evidence type="ECO:0000313" key="7">
    <source>
        <dbReference type="EMBL" id="KAI5058974.1"/>
    </source>
</evidence>
<accession>A0A9D4Z2W0</accession>
<name>A0A9D4Z2W0_ADICA</name>
<feature type="domain" description="Proteasome activator Blm10 middle HEAT repeats region" evidence="6">
    <location>
        <begin position="533"/>
        <end position="813"/>
    </location>
</feature>
<keyword evidence="8" id="KW-1185">Reference proteome</keyword>
<keyword evidence="3" id="KW-0227">DNA damage</keyword>
<dbReference type="InterPro" id="IPR032430">
    <property type="entry name" value="Blm10_mid"/>
</dbReference>
<dbReference type="InterPro" id="IPR016024">
    <property type="entry name" value="ARM-type_fold"/>
</dbReference>
<protein>
    <recommendedName>
        <fullName evidence="9">Proteasome activator subunit 4</fullName>
    </recommendedName>
</protein>
<dbReference type="GO" id="GO:0016504">
    <property type="term" value="F:peptidase activator activity"/>
    <property type="evidence" value="ECO:0007669"/>
    <property type="project" value="InterPro"/>
</dbReference>
<evidence type="ECO:0000259" key="5">
    <source>
        <dbReference type="Pfam" id="PF11919"/>
    </source>
</evidence>
<dbReference type="Pfam" id="PF16507">
    <property type="entry name" value="HEAT_PSME4_mid"/>
    <property type="match status" value="2"/>
</dbReference>
<dbReference type="PANTHER" id="PTHR32170:SF3">
    <property type="entry name" value="PROTEASOME ACTIVATOR COMPLEX SUBUNIT 4"/>
    <property type="match status" value="1"/>
</dbReference>
<dbReference type="SUPFAM" id="SSF48371">
    <property type="entry name" value="ARM repeat"/>
    <property type="match status" value="2"/>
</dbReference>
<dbReference type="InterPro" id="IPR011989">
    <property type="entry name" value="ARM-like"/>
</dbReference>
<evidence type="ECO:0000256" key="2">
    <source>
        <dbReference type="ARBA" id="ARBA00022737"/>
    </source>
</evidence>
<dbReference type="Pfam" id="PF11919">
    <property type="entry name" value="PSME4_C"/>
    <property type="match status" value="1"/>
</dbReference>
<dbReference type="GO" id="GO:0005634">
    <property type="term" value="C:nucleus"/>
    <property type="evidence" value="ECO:0007669"/>
    <property type="project" value="TreeGrafter"/>
</dbReference>
<organism evidence="7 8">
    <name type="scientific">Adiantum capillus-veneris</name>
    <name type="common">Maidenhair fern</name>
    <dbReference type="NCBI Taxonomy" id="13818"/>
    <lineage>
        <taxon>Eukaryota</taxon>
        <taxon>Viridiplantae</taxon>
        <taxon>Streptophyta</taxon>
        <taxon>Embryophyta</taxon>
        <taxon>Tracheophyta</taxon>
        <taxon>Polypodiopsida</taxon>
        <taxon>Polypodiidae</taxon>
        <taxon>Polypodiales</taxon>
        <taxon>Pteridineae</taxon>
        <taxon>Pteridaceae</taxon>
        <taxon>Vittarioideae</taxon>
        <taxon>Adiantum</taxon>
    </lineage>
</organism>
<dbReference type="GO" id="GO:0070628">
    <property type="term" value="F:proteasome binding"/>
    <property type="evidence" value="ECO:0007669"/>
    <property type="project" value="InterPro"/>
</dbReference>
<dbReference type="Gene3D" id="1.25.10.10">
    <property type="entry name" value="Leucine-rich Repeat Variant"/>
    <property type="match status" value="1"/>
</dbReference>
<dbReference type="GO" id="GO:0005829">
    <property type="term" value="C:cytosol"/>
    <property type="evidence" value="ECO:0007669"/>
    <property type="project" value="TreeGrafter"/>
</dbReference>
<evidence type="ECO:0008006" key="9">
    <source>
        <dbReference type="Google" id="ProtNLM"/>
    </source>
</evidence>
<proteinExistence type="inferred from homology"/>
<dbReference type="OrthoDB" id="17907at2759"/>
<keyword evidence="4" id="KW-0234">DNA repair</keyword>
<dbReference type="GO" id="GO:0010499">
    <property type="term" value="P:proteasomal ubiquitin-independent protein catabolic process"/>
    <property type="evidence" value="ECO:0007669"/>
    <property type="project" value="TreeGrafter"/>
</dbReference>
<sequence>MHVLNAWLPPPVAEKTYLETQAFSEAVRLLQQDCSPSHLAASPYDSLKWISIANNFLQSRSYLEVADIELFITVILSLFLRDDENYYVQARWGSVLYKFLKKFSKKLSLTLHWRPFYDAFVRSVFSRRGSFEGIALQTTYAKSFWDIIRKCRRFFSKGSAAEIWAEFRPMMDDVSHNTSLEGVGFISLFLPTTSKEDFEFFTCEWFAECLELWNGVPYCQFWNAQWMSLVSRCIRNSDCMPNLHMEQFVSGLFSHFLRSFEVPVGKTSGVFPYQRAVTREIVRAFPSEWSVSVPKNIAKSVVYLLKPKGSAERHLSCMVDLLEQYYHPSNGGQWTSSLEKFLRHTVAFFLKRLAEEKRQQFVNSEACSDHAHFLTREEIKEFVAIIVKLIERGQYSKSSSLAYTAAKASSALAYIEPALVLPLSIKCFHTALRSITATHQLEAAIKTLALSARTLVIGSAMNIELPGAYLSDEIVADCKSILELAMFDTLSGLDANDPPKTMATLQFLCSMFSSLRMISSHTDDLSSVLVIDWSQWLDEFFGRLFSLLLHLESDNHLIEAVESDKGLVWKSFLVQEDSFYFSTLQLLFSRLTTDLYKQALKSVAKFVNNHTLKGGVIEIGLLCSAAVYANPRNGISELVRPIMISVLSSLEECPSTGFSGVSNSQAVFDLKTTLSPALETSIVSSLTLISFGLMFAGEHVIEFKDLVKRIIAASFDAPSAKVNEAGSRLLSMILQSLVRYFPVDQYRMLKAYADMEGVEEWLSTKADSGVDRECPTWHVPSQSEIALANGLLDMHLKSALTELKSICLSSDQDNSGILAKEKEHLRVVLLRIDASSRGVRLCLPDFRSSQAATNTGEIEPFFISGATGVSVGTADLREEAAEILHLACNYCLRTWTDDIVILSLLADSIAAVGDPGSLNYFEWTTTKNLTKMELKTLLEPPTNFLTRQFVKGHRRPEWLIIELAVLHNTWRASQAEYNRYRAAQNGDQNPPKHVMLLIEDLTSLSLHNYDAVRKMAASSLKKIFKRFPSAMIKQLPVLLKSLKDPLVPEHAALGSCAVLASRTIARYLTEDFGSFSSFFLAILSSGHHGSIKAQNAINELFVGFVLRFGGLPIHNYQDNAVVASSDNYASIVKKIQSFCASSDFTHWRYILMAQGMLILLSAHGPNSSCCQSSYDANTQNDIIGHFLLNLKSDFPPLRQLSIISLLFLLQPFCNKRESNTDFENDSMSEESTISSLNPRLVSILSQGDFGNTTFRNISVDHDFSDGETRLRQVTMAGVVSMFNESTFSTLWVPGYVRLWPRTRTVDTVMNGDGFSSKCAKLFKRLVQICGLETLEAYRGPLQEAVNHLDERGMQCSAAEVIAGFLHSDTHSILKAWDEWLQPLFKKLLLYSSVETITEWAACIRFAATGKGQLGRRSPLTRPLVLSSLLEPLPFTSSSNAVVKYFTFASAALSEIPPSRENSDELAYNQQLLSEALRFIRHPAPQVREVVGLAICLAGGNLEAHSVSGYKRELKVVDLEAVDVTKWKAFITSQTLVNAVKCQRVPMQANEGIEPMGTVLAAANGGNIIQKGDDLQNAIRFTETVLYFLVSIMKSGRSQAFMDVVVELLQPVLSLQETSHKDLSSLAKVAAQFLKFQVFPATHVSKSVSALIGAANDSNWHTRIASLSFLQSFVYRHTFLLSMESLTNIWNEVKKLLSDPQVEVKELASMTLIGMIKGFDEQLFKGFYEEQIKTAREYLKSKRGRRLVNSGTATDVHALVLGLSACVQSVPYDMPGWLPEVVTTLAQFSNENSAAVRETVRKCLSEFRRTHADTWAIQKSMFNEEQLEILTDTSSSASYFA</sequence>
<gene>
    <name evidence="7" type="ORF">GOP47_0025293</name>
</gene>
<dbReference type="GO" id="GO:0006281">
    <property type="term" value="P:DNA repair"/>
    <property type="evidence" value="ECO:0007669"/>
    <property type="project" value="UniProtKB-KW"/>
</dbReference>
<dbReference type="PANTHER" id="PTHR32170">
    <property type="entry name" value="PROTEASOME ACTIVATOR COMPLEX SUBUNIT 4"/>
    <property type="match status" value="1"/>
</dbReference>
<comment type="similarity">
    <text evidence="1">Belongs to the BLM10 family.</text>
</comment>
<evidence type="ECO:0000256" key="1">
    <source>
        <dbReference type="ARBA" id="ARBA00005739"/>
    </source>
</evidence>
<dbReference type="Proteomes" id="UP000886520">
    <property type="component" value="Chromosome 25"/>
</dbReference>
<evidence type="ECO:0000256" key="3">
    <source>
        <dbReference type="ARBA" id="ARBA00022763"/>
    </source>
</evidence>
<reference evidence="7" key="1">
    <citation type="submission" date="2021-01" db="EMBL/GenBank/DDBJ databases">
        <title>Adiantum capillus-veneris genome.</title>
        <authorList>
            <person name="Fang Y."/>
            <person name="Liao Q."/>
        </authorList>
    </citation>
    <scope>NUCLEOTIDE SEQUENCE</scope>
    <source>
        <strain evidence="7">H3</strain>
        <tissue evidence="7">Leaf</tissue>
    </source>
</reference>
<evidence type="ECO:0000256" key="4">
    <source>
        <dbReference type="ARBA" id="ARBA00023204"/>
    </source>
</evidence>
<comment type="caution">
    <text evidence="7">The sequence shown here is derived from an EMBL/GenBank/DDBJ whole genome shotgun (WGS) entry which is preliminary data.</text>
</comment>
<evidence type="ECO:0000313" key="8">
    <source>
        <dbReference type="Proteomes" id="UP000886520"/>
    </source>
</evidence>
<dbReference type="EMBL" id="JABFUD020000025">
    <property type="protein sequence ID" value="KAI5058974.1"/>
    <property type="molecule type" value="Genomic_DNA"/>
</dbReference>
<feature type="domain" description="Proteasome activator Blm10 middle HEAT repeats region" evidence="6">
    <location>
        <begin position="316"/>
        <end position="524"/>
    </location>
</feature>
<dbReference type="InterPro" id="IPR021843">
    <property type="entry name" value="PSME4_C"/>
</dbReference>
<evidence type="ECO:0000259" key="6">
    <source>
        <dbReference type="Pfam" id="PF16507"/>
    </source>
</evidence>
<feature type="domain" description="Proteasome activator complex subunit 4 C-terminal" evidence="5">
    <location>
        <begin position="1754"/>
        <end position="1840"/>
    </location>
</feature>